<dbReference type="Gene3D" id="3.40.50.1820">
    <property type="entry name" value="alpha/beta hydrolase"/>
    <property type="match status" value="1"/>
</dbReference>
<dbReference type="SUPFAM" id="SSF53474">
    <property type="entry name" value="alpha/beta-Hydrolases"/>
    <property type="match status" value="1"/>
</dbReference>
<dbReference type="EMBL" id="CAJPIJ010000261">
    <property type="protein sequence ID" value="CAG2010986.1"/>
    <property type="molecule type" value="Genomic_DNA"/>
</dbReference>
<dbReference type="InterPro" id="IPR000073">
    <property type="entry name" value="AB_hydrolase_1"/>
</dbReference>
<name>A0A4E9EET8_GIBZA</name>
<protein>
    <recommendedName>
        <fullName evidence="1">AB hydrolase-1 domain-containing protein</fullName>
    </recommendedName>
</protein>
<organism evidence="3">
    <name type="scientific">Gibberella zeae</name>
    <name type="common">Wheat head blight fungus</name>
    <name type="synonym">Fusarium graminearum</name>
    <dbReference type="NCBI Taxonomy" id="5518"/>
    <lineage>
        <taxon>Eukaryota</taxon>
        <taxon>Fungi</taxon>
        <taxon>Dikarya</taxon>
        <taxon>Ascomycota</taxon>
        <taxon>Pezizomycotina</taxon>
        <taxon>Sordariomycetes</taxon>
        <taxon>Hypocreomycetidae</taxon>
        <taxon>Hypocreales</taxon>
        <taxon>Nectriaceae</taxon>
        <taxon>Fusarium</taxon>
    </lineage>
</organism>
<evidence type="ECO:0000259" key="1">
    <source>
        <dbReference type="Pfam" id="PF12697"/>
    </source>
</evidence>
<proteinExistence type="predicted"/>
<dbReference type="InterPro" id="IPR029058">
    <property type="entry name" value="AB_hydrolase_fold"/>
</dbReference>
<evidence type="ECO:0000313" key="2">
    <source>
        <dbReference type="EMBL" id="CAG2010986.1"/>
    </source>
</evidence>
<dbReference type="Proteomes" id="UP000746612">
    <property type="component" value="Unassembled WGS sequence"/>
</dbReference>
<reference evidence="2" key="2">
    <citation type="submission" date="2021-03" db="EMBL/GenBank/DDBJ databases">
        <authorList>
            <person name="Alouane T."/>
            <person name="Langin T."/>
            <person name="Bonhomme L."/>
        </authorList>
    </citation>
    <scope>NUCLEOTIDE SEQUENCE</scope>
    <source>
        <strain evidence="2">MDC_Fg202</strain>
    </source>
</reference>
<feature type="domain" description="AB hydrolase-1" evidence="1">
    <location>
        <begin position="51"/>
        <end position="169"/>
    </location>
</feature>
<dbReference type="AlphaFoldDB" id="A0A4E9EET8"/>
<sequence length="360" mass="40635">MNNPWELDHFREELVSVNIDAPQPQQLFLSVRGPPRTTPKQPVAIIECGAAATTRWWTVVQRLLCPTLRVYCYDRAGLGRSGHAVVFPRTASSMAFELERLFETVGVEPPFIFITHSYGAIITREFLARLPSPKQSVVGMLFVESNQEKTHQELIVSSHLSTSLSGLNSLVSTGLYEDHQYSEAEVEAILKYESGTTTNRSDKPSAAISELENMESSARALADREQLQKHILSPNPITVMRGDITRDLRRLFKTSGVMHQGAEEIESFLEHFARVDRQLQREILQLSHSARFVQAKKSGHHVEATEPELITAEVRRIVKLSFSQTLHDHLCSTHTAQITFFFLKPQLMPGSRVTLEDISY</sequence>
<reference evidence="3" key="1">
    <citation type="submission" date="2019-04" db="EMBL/GenBank/DDBJ databases">
        <authorList>
            <person name="Melise S."/>
            <person name="Noan J."/>
            <person name="Okalmin O."/>
        </authorList>
    </citation>
    <scope>NUCLEOTIDE SEQUENCE</scope>
    <source>
        <strain evidence="3">FN9</strain>
    </source>
</reference>
<evidence type="ECO:0000313" key="3">
    <source>
        <dbReference type="EMBL" id="VIO61228.1"/>
    </source>
</evidence>
<gene>
    <name evidence="3" type="ORF">FUG_LOCUS431360</name>
    <name evidence="2" type="ORF">MDCFG202_LOCUS600649</name>
</gene>
<dbReference type="Pfam" id="PF12697">
    <property type="entry name" value="Abhydrolase_6"/>
    <property type="match status" value="1"/>
</dbReference>
<accession>A0A4E9EET8</accession>
<dbReference type="EMBL" id="CAAKMV010000152">
    <property type="protein sequence ID" value="VIO61228.1"/>
    <property type="molecule type" value="Genomic_DNA"/>
</dbReference>